<dbReference type="AlphaFoldDB" id="A0A0E9VSK6"/>
<organism evidence="1">
    <name type="scientific">Anguilla anguilla</name>
    <name type="common">European freshwater eel</name>
    <name type="synonym">Muraena anguilla</name>
    <dbReference type="NCBI Taxonomy" id="7936"/>
    <lineage>
        <taxon>Eukaryota</taxon>
        <taxon>Metazoa</taxon>
        <taxon>Chordata</taxon>
        <taxon>Craniata</taxon>
        <taxon>Vertebrata</taxon>
        <taxon>Euteleostomi</taxon>
        <taxon>Actinopterygii</taxon>
        <taxon>Neopterygii</taxon>
        <taxon>Teleostei</taxon>
        <taxon>Anguilliformes</taxon>
        <taxon>Anguillidae</taxon>
        <taxon>Anguilla</taxon>
    </lineage>
</organism>
<evidence type="ECO:0000313" key="1">
    <source>
        <dbReference type="EMBL" id="JAH81066.1"/>
    </source>
</evidence>
<dbReference type="EMBL" id="GBXM01027511">
    <property type="protein sequence ID" value="JAH81066.1"/>
    <property type="molecule type" value="Transcribed_RNA"/>
</dbReference>
<proteinExistence type="predicted"/>
<reference evidence="1" key="1">
    <citation type="submission" date="2014-11" db="EMBL/GenBank/DDBJ databases">
        <authorList>
            <person name="Amaro Gonzalez C."/>
        </authorList>
    </citation>
    <scope>NUCLEOTIDE SEQUENCE</scope>
</reference>
<protein>
    <submittedName>
        <fullName evidence="1">Uncharacterized protein</fullName>
    </submittedName>
</protein>
<sequence length="21" mass="2660">MWSLQLNTFDYFPPPFHRLHI</sequence>
<reference evidence="1" key="2">
    <citation type="journal article" date="2015" name="Fish Shellfish Immunol.">
        <title>Early steps in the European eel (Anguilla anguilla)-Vibrio vulnificus interaction in the gills: Role of the RtxA13 toxin.</title>
        <authorList>
            <person name="Callol A."/>
            <person name="Pajuelo D."/>
            <person name="Ebbesson L."/>
            <person name="Teles M."/>
            <person name="MacKenzie S."/>
            <person name="Amaro C."/>
        </authorList>
    </citation>
    <scope>NUCLEOTIDE SEQUENCE</scope>
</reference>
<name>A0A0E9VSK6_ANGAN</name>
<accession>A0A0E9VSK6</accession>